<evidence type="ECO:0000256" key="7">
    <source>
        <dbReference type="ARBA" id="ARBA00022833"/>
    </source>
</evidence>
<evidence type="ECO:0000259" key="11">
    <source>
        <dbReference type="PROSITE" id="PS00028"/>
    </source>
</evidence>
<dbReference type="InterPro" id="IPR051879">
    <property type="entry name" value="C2H2-ZF_Maturation_Protein"/>
</dbReference>
<dbReference type="OrthoDB" id="24683at2759"/>
<dbReference type="InterPro" id="IPR013087">
    <property type="entry name" value="Znf_C2H2_type"/>
</dbReference>
<dbReference type="Pfam" id="PF12171">
    <property type="entry name" value="zf-C2H2_jaz"/>
    <property type="match status" value="1"/>
</dbReference>
<comment type="similarity">
    <text evidence="9">Belongs to the ZNF593/BUD20 C2H2-type zinc-finger protein family.</text>
</comment>
<dbReference type="GO" id="GO:0042254">
    <property type="term" value="P:ribosome biogenesis"/>
    <property type="evidence" value="ECO:0007669"/>
    <property type="project" value="UniProtKB-KW"/>
</dbReference>
<dbReference type="GO" id="GO:0005737">
    <property type="term" value="C:cytoplasm"/>
    <property type="evidence" value="ECO:0007669"/>
    <property type="project" value="UniProtKB-SubCell"/>
</dbReference>
<evidence type="ECO:0000256" key="5">
    <source>
        <dbReference type="ARBA" id="ARBA00022723"/>
    </source>
</evidence>
<dbReference type="GO" id="GO:0003676">
    <property type="term" value="F:nucleic acid binding"/>
    <property type="evidence" value="ECO:0007669"/>
    <property type="project" value="InterPro"/>
</dbReference>
<organism evidence="12 13">
    <name type="scientific">Xylaria hypoxylon</name>
    <dbReference type="NCBI Taxonomy" id="37992"/>
    <lineage>
        <taxon>Eukaryota</taxon>
        <taxon>Fungi</taxon>
        <taxon>Dikarya</taxon>
        <taxon>Ascomycota</taxon>
        <taxon>Pezizomycotina</taxon>
        <taxon>Sordariomycetes</taxon>
        <taxon>Xylariomycetidae</taxon>
        <taxon>Xylariales</taxon>
        <taxon>Xylariaceae</taxon>
        <taxon>Xylaria</taxon>
    </lineage>
</organism>
<dbReference type="InterPro" id="IPR003604">
    <property type="entry name" value="Matrin/U1-like-C_Znf_C2H2"/>
</dbReference>
<evidence type="ECO:0000313" key="13">
    <source>
        <dbReference type="Proteomes" id="UP000297716"/>
    </source>
</evidence>
<dbReference type="EMBL" id="SKBN01000298">
    <property type="protein sequence ID" value="TGJ79308.1"/>
    <property type="molecule type" value="Genomic_DNA"/>
</dbReference>
<feature type="compositionally biased region" description="Basic and acidic residues" evidence="10">
    <location>
        <begin position="80"/>
        <end position="92"/>
    </location>
</feature>
<dbReference type="GO" id="GO:0043021">
    <property type="term" value="F:ribonucleoprotein complex binding"/>
    <property type="evidence" value="ECO:0007669"/>
    <property type="project" value="UniProtKB-ARBA"/>
</dbReference>
<dbReference type="PROSITE" id="PS00028">
    <property type="entry name" value="ZINC_FINGER_C2H2_1"/>
    <property type="match status" value="1"/>
</dbReference>
<protein>
    <recommendedName>
        <fullName evidence="11">C2H2-type domain-containing protein</fullName>
    </recommendedName>
</protein>
<dbReference type="InterPro" id="IPR022755">
    <property type="entry name" value="Znf_C2H2_jaz"/>
</dbReference>
<comment type="subcellular location">
    <subcellularLocation>
        <location evidence="2">Cytoplasm</location>
    </subcellularLocation>
    <subcellularLocation>
        <location evidence="1">Nucleus</location>
    </subcellularLocation>
</comment>
<feature type="region of interest" description="Disordered" evidence="10">
    <location>
        <begin position="71"/>
        <end position="119"/>
    </location>
</feature>
<dbReference type="Gene3D" id="3.30.160.60">
    <property type="entry name" value="Classic Zinc Finger"/>
    <property type="match status" value="1"/>
</dbReference>
<evidence type="ECO:0000256" key="3">
    <source>
        <dbReference type="ARBA" id="ARBA00022490"/>
    </source>
</evidence>
<accession>A0A4Z0YH55</accession>
<dbReference type="GO" id="GO:0008270">
    <property type="term" value="F:zinc ion binding"/>
    <property type="evidence" value="ECO:0007669"/>
    <property type="project" value="UniProtKB-KW"/>
</dbReference>
<evidence type="ECO:0000256" key="8">
    <source>
        <dbReference type="ARBA" id="ARBA00023242"/>
    </source>
</evidence>
<dbReference type="Proteomes" id="UP000297716">
    <property type="component" value="Unassembled WGS sequence"/>
</dbReference>
<keyword evidence="5" id="KW-0479">Metal-binding</keyword>
<gene>
    <name evidence="12" type="ORF">E0Z10_g9448</name>
</gene>
<dbReference type="AlphaFoldDB" id="A0A4Z0YH55"/>
<dbReference type="STRING" id="37992.A0A4Z0YH55"/>
<dbReference type="FunFam" id="3.30.160.60:FF:000299">
    <property type="entry name" value="Zinc finger protein 593"/>
    <property type="match status" value="1"/>
</dbReference>
<feature type="domain" description="C2H2-type" evidence="11">
    <location>
        <begin position="52"/>
        <end position="74"/>
    </location>
</feature>
<dbReference type="SUPFAM" id="SSF57667">
    <property type="entry name" value="beta-beta-alpha zinc fingers"/>
    <property type="match status" value="1"/>
</dbReference>
<sequence>MGVENKRTLTKTRRKTRDLDQIKADLLSPKHLSQHKNATPKEYLPGLGRWYCVECAKWYDTEANLVVHRKGKPHKRRVKQLREKPYTQKEAEAAIGLGTLNEEPSKADQGAENEIEMAT</sequence>
<keyword evidence="4" id="KW-0690">Ribosome biogenesis</keyword>
<keyword evidence="3" id="KW-0963">Cytoplasm</keyword>
<dbReference type="GO" id="GO:0005634">
    <property type="term" value="C:nucleus"/>
    <property type="evidence" value="ECO:0007669"/>
    <property type="project" value="UniProtKB-SubCell"/>
</dbReference>
<proteinExistence type="inferred from homology"/>
<reference evidence="12 13" key="1">
    <citation type="submission" date="2019-03" db="EMBL/GenBank/DDBJ databases">
        <title>Draft genome sequence of Xylaria hypoxylon DSM 108379, a ubiquitous saprotrophic-parasitic fungi on hardwood.</title>
        <authorList>
            <person name="Buettner E."/>
            <person name="Leonhardt S."/>
            <person name="Gebauer A.M."/>
            <person name="Liers C."/>
            <person name="Hofrichter M."/>
            <person name="Kellner H."/>
        </authorList>
    </citation>
    <scope>NUCLEOTIDE SEQUENCE [LARGE SCALE GENOMIC DNA]</scope>
    <source>
        <strain evidence="12 13">DSM 108379</strain>
    </source>
</reference>
<evidence type="ECO:0000256" key="2">
    <source>
        <dbReference type="ARBA" id="ARBA00004496"/>
    </source>
</evidence>
<keyword evidence="13" id="KW-1185">Reference proteome</keyword>
<evidence type="ECO:0000256" key="9">
    <source>
        <dbReference type="ARBA" id="ARBA00038064"/>
    </source>
</evidence>
<evidence type="ECO:0000256" key="10">
    <source>
        <dbReference type="SAM" id="MobiDB-lite"/>
    </source>
</evidence>
<dbReference type="PANTHER" id="PTHR46095:SF1">
    <property type="entry name" value="ZINC FINGER PROTEIN 593"/>
    <property type="match status" value="1"/>
</dbReference>
<evidence type="ECO:0000256" key="1">
    <source>
        <dbReference type="ARBA" id="ARBA00004123"/>
    </source>
</evidence>
<dbReference type="InterPro" id="IPR036236">
    <property type="entry name" value="Znf_C2H2_sf"/>
</dbReference>
<dbReference type="PANTHER" id="PTHR46095">
    <property type="entry name" value="ZINC FINGER PROTEIN 593"/>
    <property type="match status" value="1"/>
</dbReference>
<name>A0A4Z0YH55_9PEZI</name>
<comment type="caution">
    <text evidence="12">The sequence shown here is derived from an EMBL/GenBank/DDBJ whole genome shotgun (WGS) entry which is preliminary data.</text>
</comment>
<keyword evidence="7" id="KW-0862">Zinc</keyword>
<evidence type="ECO:0000313" key="12">
    <source>
        <dbReference type="EMBL" id="TGJ79308.1"/>
    </source>
</evidence>
<dbReference type="SMART" id="SM00451">
    <property type="entry name" value="ZnF_U1"/>
    <property type="match status" value="1"/>
</dbReference>
<evidence type="ECO:0000256" key="6">
    <source>
        <dbReference type="ARBA" id="ARBA00022771"/>
    </source>
</evidence>
<keyword evidence="8" id="KW-0539">Nucleus</keyword>
<keyword evidence="6" id="KW-0863">Zinc-finger</keyword>
<evidence type="ECO:0000256" key="4">
    <source>
        <dbReference type="ARBA" id="ARBA00022517"/>
    </source>
</evidence>